<dbReference type="Proteomes" id="UP000787635">
    <property type="component" value="Unassembled WGS sequence"/>
</dbReference>
<sequence>MKPGTLPDTSRPDIETLGSREIYRNAWMTVREDAIRRRDGSTGIYGVVEKVDFVTVVPVHADGSIQIVQQFRYPVGQRHWEFVQGMWGPPGTDPAEAARHELLEETGLAAAEWIHGGFLNLAQGTMRQGYDIYLARGLTQGAAMPELEEQDLVTRAVTLAEFERMLRAGEILDATTVASFGLLRLKGLI</sequence>
<proteinExistence type="inferred from homology"/>
<gene>
    <name evidence="9" type="ORF">HEQ75_09110</name>
</gene>
<dbReference type="Gene3D" id="3.90.79.10">
    <property type="entry name" value="Nucleoside Triphosphate Pyrophosphohydrolase"/>
    <property type="match status" value="1"/>
</dbReference>
<evidence type="ECO:0000313" key="9">
    <source>
        <dbReference type="EMBL" id="NKC31020.1"/>
    </source>
</evidence>
<comment type="catalytic activity">
    <reaction evidence="1">
        <text>GDP-alpha-D-mannose + H2O = alpha-D-mannose 1-phosphate + GMP + 2 H(+)</text>
        <dbReference type="Rhea" id="RHEA:27978"/>
        <dbReference type="ChEBI" id="CHEBI:15377"/>
        <dbReference type="ChEBI" id="CHEBI:15378"/>
        <dbReference type="ChEBI" id="CHEBI:57527"/>
        <dbReference type="ChEBI" id="CHEBI:58115"/>
        <dbReference type="ChEBI" id="CHEBI:58409"/>
    </reaction>
</comment>
<evidence type="ECO:0000256" key="1">
    <source>
        <dbReference type="ARBA" id="ARBA00000847"/>
    </source>
</evidence>
<comment type="caution">
    <text evidence="9">The sequence shown here is derived from an EMBL/GenBank/DDBJ whole genome shotgun (WGS) entry which is preliminary data.</text>
</comment>
<evidence type="ECO:0000256" key="2">
    <source>
        <dbReference type="ARBA" id="ARBA00001946"/>
    </source>
</evidence>
<protein>
    <recommendedName>
        <fullName evidence="4">GDP-mannose pyrophosphatase</fullName>
    </recommendedName>
    <alternativeName>
        <fullName evidence="6">GDP-mannose hydrolase</fullName>
    </alternativeName>
    <alternativeName>
        <fullName evidence="7">GDPMK</fullName>
    </alternativeName>
</protein>
<organism evidence="9 10">
    <name type="scientific">Falsiroseomonas selenitidurans</name>
    <dbReference type="NCBI Taxonomy" id="2716335"/>
    <lineage>
        <taxon>Bacteria</taxon>
        <taxon>Pseudomonadati</taxon>
        <taxon>Pseudomonadota</taxon>
        <taxon>Alphaproteobacteria</taxon>
        <taxon>Acetobacterales</taxon>
        <taxon>Roseomonadaceae</taxon>
        <taxon>Falsiroseomonas</taxon>
    </lineage>
</organism>
<evidence type="ECO:0000256" key="5">
    <source>
        <dbReference type="ARBA" id="ARBA00022801"/>
    </source>
</evidence>
<dbReference type="CDD" id="cd24161">
    <property type="entry name" value="NUDIX_ADPRase_Ndx2"/>
    <property type="match status" value="1"/>
</dbReference>
<evidence type="ECO:0000256" key="7">
    <source>
        <dbReference type="ARBA" id="ARBA00032272"/>
    </source>
</evidence>
<dbReference type="PANTHER" id="PTHR11839">
    <property type="entry name" value="UDP/ADP-SUGAR PYROPHOSPHATASE"/>
    <property type="match status" value="1"/>
</dbReference>
<evidence type="ECO:0000259" key="8">
    <source>
        <dbReference type="PROSITE" id="PS51462"/>
    </source>
</evidence>
<comment type="cofactor">
    <cofactor evidence="2">
        <name>Mg(2+)</name>
        <dbReference type="ChEBI" id="CHEBI:18420"/>
    </cofactor>
</comment>
<dbReference type="SUPFAM" id="SSF55811">
    <property type="entry name" value="Nudix"/>
    <property type="match status" value="1"/>
</dbReference>
<dbReference type="PROSITE" id="PS51462">
    <property type="entry name" value="NUDIX"/>
    <property type="match status" value="1"/>
</dbReference>
<dbReference type="InterPro" id="IPR015797">
    <property type="entry name" value="NUDIX_hydrolase-like_dom_sf"/>
</dbReference>
<comment type="similarity">
    <text evidence="3">Belongs to the Nudix hydrolase family. NudK subfamily.</text>
</comment>
<dbReference type="GO" id="GO:0016787">
    <property type="term" value="F:hydrolase activity"/>
    <property type="evidence" value="ECO:0007669"/>
    <property type="project" value="UniProtKB-KW"/>
</dbReference>
<keyword evidence="5 9" id="KW-0378">Hydrolase</keyword>
<feature type="domain" description="Nudix hydrolase" evidence="8">
    <location>
        <begin position="49"/>
        <end position="179"/>
    </location>
</feature>
<name>A0ABX1E2U3_9PROT</name>
<evidence type="ECO:0000256" key="3">
    <source>
        <dbReference type="ARBA" id="ARBA00007275"/>
    </source>
</evidence>
<evidence type="ECO:0000256" key="6">
    <source>
        <dbReference type="ARBA" id="ARBA00032162"/>
    </source>
</evidence>
<accession>A0ABX1E2U3</accession>
<dbReference type="EMBL" id="JAAVNE010000011">
    <property type="protein sequence ID" value="NKC31020.1"/>
    <property type="molecule type" value="Genomic_DNA"/>
</dbReference>
<keyword evidence="10" id="KW-1185">Reference proteome</keyword>
<reference evidence="9 10" key="1">
    <citation type="submission" date="2020-03" db="EMBL/GenBank/DDBJ databases">
        <title>Roseomonas selenitidurans sp. nov. isolated from urban soil.</title>
        <authorList>
            <person name="Liu H."/>
        </authorList>
    </citation>
    <scope>NUCLEOTIDE SEQUENCE [LARGE SCALE GENOMIC DNA]</scope>
    <source>
        <strain evidence="9 10">BU-1</strain>
    </source>
</reference>
<dbReference type="Pfam" id="PF00293">
    <property type="entry name" value="NUDIX"/>
    <property type="match status" value="1"/>
</dbReference>
<evidence type="ECO:0000313" key="10">
    <source>
        <dbReference type="Proteomes" id="UP000787635"/>
    </source>
</evidence>
<dbReference type="InterPro" id="IPR000086">
    <property type="entry name" value="NUDIX_hydrolase_dom"/>
</dbReference>
<dbReference type="PANTHER" id="PTHR11839:SF18">
    <property type="entry name" value="NUDIX HYDROLASE DOMAIN-CONTAINING PROTEIN"/>
    <property type="match status" value="1"/>
</dbReference>
<evidence type="ECO:0000256" key="4">
    <source>
        <dbReference type="ARBA" id="ARBA00016377"/>
    </source>
</evidence>